<reference evidence="1 2" key="1">
    <citation type="submission" date="2018-08" db="EMBL/GenBank/DDBJ databases">
        <title>A genome reference for cultivated species of the human gut microbiota.</title>
        <authorList>
            <person name="Zou Y."/>
            <person name="Xue W."/>
            <person name="Luo G."/>
        </authorList>
    </citation>
    <scope>NUCLEOTIDE SEQUENCE [LARGE SCALE GENOMIC DNA]</scope>
    <source>
        <strain evidence="1 2">AF18-12LB</strain>
    </source>
</reference>
<evidence type="ECO:0000313" key="2">
    <source>
        <dbReference type="Proteomes" id="UP000283360"/>
    </source>
</evidence>
<dbReference type="Proteomes" id="UP000283360">
    <property type="component" value="Unassembled WGS sequence"/>
</dbReference>
<gene>
    <name evidence="1" type="ORF">DWX03_07230</name>
</gene>
<proteinExistence type="predicted"/>
<organism evidence="1 2">
    <name type="scientific">Coprococcus comes</name>
    <dbReference type="NCBI Taxonomy" id="410072"/>
    <lineage>
        <taxon>Bacteria</taxon>
        <taxon>Bacillati</taxon>
        <taxon>Bacillota</taxon>
        <taxon>Clostridia</taxon>
        <taxon>Lachnospirales</taxon>
        <taxon>Lachnospiraceae</taxon>
        <taxon>Coprococcus</taxon>
    </lineage>
</organism>
<comment type="caution">
    <text evidence="1">The sequence shown here is derived from an EMBL/GenBank/DDBJ whole genome shotgun (WGS) entry which is preliminary data.</text>
</comment>
<dbReference type="EMBL" id="QRXJ01000008">
    <property type="protein sequence ID" value="RGT90205.1"/>
    <property type="molecule type" value="Genomic_DNA"/>
</dbReference>
<evidence type="ECO:0000313" key="1">
    <source>
        <dbReference type="EMBL" id="RGT90205.1"/>
    </source>
</evidence>
<name>A0A412QGZ5_9FIRM</name>
<accession>A0A412QGZ5</accession>
<sequence length="123" mass="14112">MRTKQRGRPPMCRGTKQRKKDFDYKLKCYSTQALDNVIHLAESAFSAETKLKANIFLIEKAVGKNYSALEQYKGDAQENELNINLQIIEPKHSIDTGQIETEIKEAETDLEDDESWGDNLYTP</sequence>
<keyword evidence="2" id="KW-1185">Reference proteome</keyword>
<dbReference type="AlphaFoldDB" id="A0A412QGZ5"/>
<protein>
    <submittedName>
        <fullName evidence="1">Uncharacterized protein</fullName>
    </submittedName>
</protein>
<dbReference type="RefSeq" id="WP_117834939.1">
    <property type="nucleotide sequence ID" value="NZ_QRXJ01000008.1"/>
</dbReference>